<dbReference type="AlphaFoldDB" id="A0AAW2PFN6"/>
<reference evidence="1" key="1">
    <citation type="submission" date="2020-06" db="EMBL/GenBank/DDBJ databases">
        <authorList>
            <person name="Li T."/>
            <person name="Hu X."/>
            <person name="Zhang T."/>
            <person name="Song X."/>
            <person name="Zhang H."/>
            <person name="Dai N."/>
            <person name="Sheng W."/>
            <person name="Hou X."/>
            <person name="Wei L."/>
        </authorList>
    </citation>
    <scope>NUCLEOTIDE SEQUENCE</scope>
    <source>
        <strain evidence="1">G02</strain>
        <tissue evidence="1">Leaf</tissue>
    </source>
</reference>
<dbReference type="PANTHER" id="PTHR11439:SF465">
    <property type="entry name" value="REVERSE TRANSCRIPTASE TY1_COPIA-TYPE DOMAIN-CONTAINING PROTEIN"/>
    <property type="match status" value="1"/>
</dbReference>
<proteinExistence type="predicted"/>
<dbReference type="PANTHER" id="PTHR11439">
    <property type="entry name" value="GAG-POL-RELATED RETROTRANSPOSON"/>
    <property type="match status" value="1"/>
</dbReference>
<name>A0AAW2PFN6_SESRA</name>
<reference evidence="1" key="2">
    <citation type="journal article" date="2024" name="Plant">
        <title>Genomic evolution and insights into agronomic trait innovations of Sesamum species.</title>
        <authorList>
            <person name="Miao H."/>
            <person name="Wang L."/>
            <person name="Qu L."/>
            <person name="Liu H."/>
            <person name="Sun Y."/>
            <person name="Le M."/>
            <person name="Wang Q."/>
            <person name="Wei S."/>
            <person name="Zheng Y."/>
            <person name="Lin W."/>
            <person name="Duan Y."/>
            <person name="Cao H."/>
            <person name="Xiong S."/>
            <person name="Wang X."/>
            <person name="Wei L."/>
            <person name="Li C."/>
            <person name="Ma Q."/>
            <person name="Ju M."/>
            <person name="Zhao R."/>
            <person name="Li G."/>
            <person name="Mu C."/>
            <person name="Tian Q."/>
            <person name="Mei H."/>
            <person name="Zhang T."/>
            <person name="Gao T."/>
            <person name="Zhang H."/>
        </authorList>
    </citation>
    <scope>NUCLEOTIDE SEQUENCE</scope>
    <source>
        <strain evidence="1">G02</strain>
    </source>
</reference>
<organism evidence="1">
    <name type="scientific">Sesamum radiatum</name>
    <name type="common">Black benniseed</name>
    <dbReference type="NCBI Taxonomy" id="300843"/>
    <lineage>
        <taxon>Eukaryota</taxon>
        <taxon>Viridiplantae</taxon>
        <taxon>Streptophyta</taxon>
        <taxon>Embryophyta</taxon>
        <taxon>Tracheophyta</taxon>
        <taxon>Spermatophyta</taxon>
        <taxon>Magnoliopsida</taxon>
        <taxon>eudicotyledons</taxon>
        <taxon>Gunneridae</taxon>
        <taxon>Pentapetalae</taxon>
        <taxon>asterids</taxon>
        <taxon>lamiids</taxon>
        <taxon>Lamiales</taxon>
        <taxon>Pedaliaceae</taxon>
        <taxon>Sesamum</taxon>
    </lineage>
</organism>
<sequence length="106" mass="12130">MGTAVCELLWINYLLTEVQVPISLPIPFWCDNKAAIHITENPVFQERTKHLDIDCHLVRDQFKRGFITPLHIFGKEQPANLFTKSLAPPAFSFLLSKLGLHRYAPT</sequence>
<dbReference type="CDD" id="cd09272">
    <property type="entry name" value="RNase_HI_RT_Ty1"/>
    <property type="match status" value="1"/>
</dbReference>
<comment type="caution">
    <text evidence="1">The sequence shown here is derived from an EMBL/GenBank/DDBJ whole genome shotgun (WGS) entry which is preliminary data.</text>
</comment>
<evidence type="ECO:0008006" key="2">
    <source>
        <dbReference type="Google" id="ProtNLM"/>
    </source>
</evidence>
<protein>
    <recommendedName>
        <fullName evidence="2">Copia protein</fullName>
    </recommendedName>
</protein>
<dbReference type="EMBL" id="JACGWJ010000017">
    <property type="protein sequence ID" value="KAL0355082.1"/>
    <property type="molecule type" value="Genomic_DNA"/>
</dbReference>
<accession>A0AAW2PFN6</accession>
<evidence type="ECO:0000313" key="1">
    <source>
        <dbReference type="EMBL" id="KAL0355082.1"/>
    </source>
</evidence>
<gene>
    <name evidence="1" type="ORF">Sradi_3955100</name>
</gene>